<feature type="region of interest" description="Disordered" evidence="1">
    <location>
        <begin position="269"/>
        <end position="530"/>
    </location>
</feature>
<comment type="caution">
    <text evidence="2">The sequence shown here is derived from an EMBL/GenBank/DDBJ whole genome shotgun (WGS) entry which is preliminary data.</text>
</comment>
<feature type="compositionally biased region" description="Polar residues" evidence="1">
    <location>
        <begin position="297"/>
        <end position="315"/>
    </location>
</feature>
<feature type="compositionally biased region" description="Low complexity" evidence="1">
    <location>
        <begin position="440"/>
        <end position="456"/>
    </location>
</feature>
<evidence type="ECO:0000313" key="3">
    <source>
        <dbReference type="Proteomes" id="UP000030161"/>
    </source>
</evidence>
<feature type="compositionally biased region" description="Basic and acidic residues" evidence="1">
    <location>
        <begin position="359"/>
        <end position="382"/>
    </location>
</feature>
<feature type="compositionally biased region" description="Polar residues" evidence="1">
    <location>
        <begin position="114"/>
        <end position="133"/>
    </location>
</feature>
<feature type="compositionally biased region" description="Basic residues" evidence="1">
    <location>
        <begin position="785"/>
        <end position="799"/>
    </location>
</feature>
<feature type="region of interest" description="Disordered" evidence="1">
    <location>
        <begin position="87"/>
        <end position="171"/>
    </location>
</feature>
<feature type="region of interest" description="Disordered" evidence="1">
    <location>
        <begin position="45"/>
        <end position="72"/>
    </location>
</feature>
<feature type="compositionally biased region" description="Low complexity" evidence="1">
    <location>
        <begin position="400"/>
        <end position="411"/>
    </location>
</feature>
<feature type="compositionally biased region" description="Low complexity" evidence="1">
    <location>
        <begin position="1300"/>
        <end position="1319"/>
    </location>
</feature>
<feature type="compositionally biased region" description="Polar residues" evidence="1">
    <location>
        <begin position="159"/>
        <end position="171"/>
    </location>
</feature>
<feature type="region of interest" description="Disordered" evidence="1">
    <location>
        <begin position="739"/>
        <end position="1080"/>
    </location>
</feature>
<evidence type="ECO:0000256" key="1">
    <source>
        <dbReference type="SAM" id="MobiDB-lite"/>
    </source>
</evidence>
<protein>
    <submittedName>
        <fullName evidence="2">Uncharacterized protein</fullName>
    </submittedName>
</protein>
<feature type="compositionally biased region" description="Low complexity" evidence="1">
    <location>
        <begin position="134"/>
        <end position="158"/>
    </location>
</feature>
<feature type="region of interest" description="Disordered" evidence="1">
    <location>
        <begin position="544"/>
        <end position="571"/>
    </location>
</feature>
<feature type="compositionally biased region" description="Polar residues" evidence="1">
    <location>
        <begin position="971"/>
        <end position="980"/>
    </location>
</feature>
<sequence length="1564" mass="171283">MTEHSSRRNSLTSMSTTASSQNNISVHDLSTDNLIAVDSKFVKKPTKKFPNSNGISPKLLSDTSFRSPPSGGSSFYSKEGVYYFPNGEVFRPRTTPAKRNRPNKIHTDSPPTKPENTFSPVDTIVPSNSFATDSPTHSPVHSTHSSSANSASTLPSNSGKTSIHSNNSLTSLPKSASLQNIKVLNKQNLVSTIRSNKGDIATNIVLEDSTTKMPYESYRNSNSSSSLKNSHKLQSQNITKTEQYSNTSSFSSQTSNVSNVSNLLAENANSSHSNVNRSATNTPSTSISDDHNRLSNEIRNSSGSSCDESNNNRPDSATEDAALTTLNETSEETFRTTPASTLRSVSVGHSNNSSWDNRNVSDSRRFVRDESVSSSSRSERNVPRSRNLQHSLSSPLTVGNNDSPNSTNNSSAGNTPSLLYDNTPPLDVLKQRELSNRSGNSSPTSLYDSSNSNSISQLGAPVKPTLRDISRSSEMSSEEEIFKTPVSSPDQESFKEPKDTPKLAPPSPTSLKTATPIVTPPNKINAFRPPRISAGSILDYKRSNTDTSISTSTNSSSSGGTSNRKSQISLLPEPTIDTESFVEQYFHDSSPESYQLSEIISNLNSTPTKTHHQQQQEQLDKDQIEQEQKEYSRLINEKRQSLRSSSAGAPVKEHIIQVSEDQAIKFIPSPTDSITSTPRSSRYYDISSSTFNKFLNDKQVEIPPRGDVMIVNNNKIRKHHRNASSTSSAGDFFNAQKKTPVNASADPAPPITPKRSPIQEVTTPQITGDSPPPPPPIEKSPGMRVKGRPKKKRSKKHGDKKSDTDGKDESHSSSKHKPSEKVSGNAIGKKKEVEEFTIPIAIQTQPIKAPPPPLSSATNPNVSDRRDASGHSTSNKSSENERDPSPTRSVLYDASGTFEEELAKQSLKLKDMKNEEQFEDPVTPEKKPSKPVRSLLLNEDADKSKNLGNSSNKSESKLNELPAKTLKKTKSLPSVVSDKSQVPDILVPSSEKLSAHSRFEPTRKPPPIGKNEQDFSNTTVADESFDSISHPPPPPQPMQPKQQFHKNSPKSHIYQSGTNAAIEGNLPLNQQDTKKGGTNFKSFFKMFKPQIHEKSMEKSESTTSLASAGSAGSRLFKFRRQKKEDQEDLPVIAEKQKPQLGFNNENRVSVLSEIAPSIKLGSLPDFEPEETGLFEELMLTFDEKFESELTPTSPPNFIHKITTGSSSLNEPFLRDDELSIAQIQDQQLKDDADGESGPSMSSGDENDETENMDFIQSEARWATMDEGALNAYIDKSSEATLDAKTSRELEKFRDQMAAAAAASAGPGAPTITTTDAGPAVGFGDARTAGASANTTSPVPITEHNEKVSTPVITATPLIAPSLVGTSKNIRMSADEKFDPVVDGSETSSTRDGVKKSMVIDSQELQYIFNNLTDDEKKNLPPHLKYIRQFKDYPKIEVDMKKFEDLSEVKLFVDESMSKRSILKRRKRMGGGGGGFTATMKQTMIGGGGGSSGSSSNSKRVVFTNKISINETFASDMYKRYNKAVTQYSLSDPKEINKIKNELNYYKCNEMLVHESSQNNTHFFY</sequence>
<feature type="compositionally biased region" description="Basic and acidic residues" evidence="1">
    <location>
        <begin position="993"/>
        <end position="1003"/>
    </location>
</feature>
<feature type="compositionally biased region" description="Polar residues" evidence="1">
    <location>
        <begin position="388"/>
        <end position="399"/>
    </location>
</feature>
<feature type="compositionally biased region" description="Low complexity" evidence="1">
    <location>
        <begin position="545"/>
        <end position="563"/>
    </location>
</feature>
<feature type="compositionally biased region" description="Low complexity" evidence="1">
    <location>
        <begin position="245"/>
        <end position="255"/>
    </location>
</feature>
<reference evidence="2 3" key="1">
    <citation type="submission" date="2013-12" db="EMBL/GenBank/DDBJ databases">
        <title>The Genome Sequence of Candida albicans P78048.</title>
        <authorList>
            <consortium name="The Broad Institute Genome Sequencing Platform"/>
            <consortium name="The Broad Institute Genome Sequencing Center for Infectious Disease"/>
            <person name="Cuomo C."/>
            <person name="Bennett R."/>
            <person name="Hirakawa M."/>
            <person name="Noverr M."/>
            <person name="Mitchell A."/>
            <person name="Young S.K."/>
            <person name="Zeng Q."/>
            <person name="Gargeya S."/>
            <person name="Fitzgerald M."/>
            <person name="Abouelleil A."/>
            <person name="Alvarado L."/>
            <person name="Berlin A.M."/>
            <person name="Chapman S.B."/>
            <person name="Dewar J."/>
            <person name="Goldberg J."/>
            <person name="Griggs A."/>
            <person name="Gujja S."/>
            <person name="Hansen M."/>
            <person name="Howarth C."/>
            <person name="Imamovic A."/>
            <person name="Larimer J."/>
            <person name="McCowan C."/>
            <person name="Murphy C."/>
            <person name="Pearson M."/>
            <person name="Priest M."/>
            <person name="Roberts A."/>
            <person name="Saif S."/>
            <person name="Shea T."/>
            <person name="Sykes S."/>
            <person name="Wortman J."/>
            <person name="Nusbaum C."/>
            <person name="Birren B."/>
        </authorList>
    </citation>
    <scope>NUCLEOTIDE SEQUENCE [LARGE SCALE GENOMIC DNA]</scope>
    <source>
        <strain evidence="2 3">P78048</strain>
    </source>
</reference>
<feature type="region of interest" description="Disordered" evidence="1">
    <location>
        <begin position="1300"/>
        <end position="1341"/>
    </location>
</feature>
<feature type="region of interest" description="Disordered" evidence="1">
    <location>
        <begin position="214"/>
        <end position="255"/>
    </location>
</feature>
<organism evidence="2 3">
    <name type="scientific">Candida albicans P78048</name>
    <dbReference type="NCBI Taxonomy" id="1094989"/>
    <lineage>
        <taxon>Eukaryota</taxon>
        <taxon>Fungi</taxon>
        <taxon>Dikarya</taxon>
        <taxon>Ascomycota</taxon>
        <taxon>Saccharomycotina</taxon>
        <taxon>Pichiomycetes</taxon>
        <taxon>Debaryomycetaceae</taxon>
        <taxon>Candida/Lodderomyces clade</taxon>
        <taxon>Candida</taxon>
    </lineage>
</organism>
<evidence type="ECO:0000313" key="2">
    <source>
        <dbReference type="EMBL" id="KGR13816.1"/>
    </source>
</evidence>
<gene>
    <name evidence="2" type="ORF">MG3_02249</name>
</gene>
<feature type="compositionally biased region" description="Low complexity" evidence="1">
    <location>
        <begin position="221"/>
        <end position="236"/>
    </location>
</feature>
<feature type="compositionally biased region" description="Polar residues" evidence="1">
    <location>
        <begin position="8"/>
        <end position="25"/>
    </location>
</feature>
<feature type="compositionally biased region" description="Basic and acidic residues" evidence="1">
    <location>
        <begin position="800"/>
        <end position="820"/>
    </location>
</feature>
<feature type="compositionally biased region" description="Polar residues" evidence="1">
    <location>
        <begin position="269"/>
        <end position="287"/>
    </location>
</feature>
<feature type="compositionally biased region" description="Polar residues" evidence="1">
    <location>
        <begin position="759"/>
        <end position="768"/>
    </location>
</feature>
<feature type="region of interest" description="Disordered" evidence="1">
    <location>
        <begin position="1"/>
        <end position="28"/>
    </location>
</feature>
<proteinExistence type="predicted"/>
<name>A0AB34PUY1_CANAX</name>
<feature type="region of interest" description="Disordered" evidence="1">
    <location>
        <begin position="1226"/>
        <end position="1250"/>
    </location>
</feature>
<dbReference type="EMBL" id="AJIX01000013">
    <property type="protein sequence ID" value="KGR13816.1"/>
    <property type="molecule type" value="Genomic_DNA"/>
</dbReference>
<dbReference type="Proteomes" id="UP000030161">
    <property type="component" value="Unassembled WGS sequence"/>
</dbReference>
<feature type="compositionally biased region" description="Polar residues" evidence="1">
    <location>
        <begin position="335"/>
        <end position="358"/>
    </location>
</feature>
<feature type="compositionally biased region" description="Basic and acidic residues" evidence="1">
    <location>
        <begin position="492"/>
        <end position="501"/>
    </location>
</feature>
<accession>A0AB34PUY1</accession>